<feature type="region of interest" description="Disordered" evidence="1">
    <location>
        <begin position="53"/>
        <end position="75"/>
    </location>
</feature>
<dbReference type="AlphaFoldDB" id="A0A498PTF1"/>
<dbReference type="Proteomes" id="UP000273307">
    <property type="component" value="Unassembled WGS sequence"/>
</dbReference>
<proteinExistence type="predicted"/>
<evidence type="ECO:0000256" key="1">
    <source>
        <dbReference type="SAM" id="MobiDB-lite"/>
    </source>
</evidence>
<evidence type="ECO:0000313" key="2">
    <source>
        <dbReference type="EMBL" id="VBA36081.1"/>
    </source>
</evidence>
<reference evidence="2 3" key="1">
    <citation type="submission" date="2018-09" db="EMBL/GenBank/DDBJ databases">
        <authorList>
            <person name="Tagini F."/>
        </authorList>
    </citation>
    <scope>NUCLEOTIDE SEQUENCE [LARGE SCALE GENOMIC DNA]</scope>
    <source>
        <strain evidence="2 3">MK136</strain>
    </source>
</reference>
<dbReference type="EMBL" id="UPHP01000032">
    <property type="protein sequence ID" value="VBA36081.1"/>
    <property type="molecule type" value="Genomic_DNA"/>
</dbReference>
<name>A0A498PTF1_9MYCO</name>
<evidence type="ECO:0008006" key="4">
    <source>
        <dbReference type="Google" id="ProtNLM"/>
    </source>
</evidence>
<protein>
    <recommendedName>
        <fullName evidence="4">Beta-ketoacyl-[acyl-carrier-protein] synthase II</fullName>
    </recommendedName>
</protein>
<accession>A0A498PTF1</accession>
<evidence type="ECO:0000313" key="3">
    <source>
        <dbReference type="Proteomes" id="UP000273307"/>
    </source>
</evidence>
<keyword evidence="3" id="KW-1185">Reference proteome</keyword>
<sequence>MPKKTVAINGIGAVSGYGWGTQLLWKGLLSAKPAATLIGGYGQNRDEDVWLSRVSEDGDPADEASLAARDARRRL</sequence>
<organism evidence="2 3">
    <name type="scientific">Mycobacterium attenuatum</name>
    <dbReference type="NCBI Taxonomy" id="2341086"/>
    <lineage>
        <taxon>Bacteria</taxon>
        <taxon>Bacillati</taxon>
        <taxon>Actinomycetota</taxon>
        <taxon>Actinomycetes</taxon>
        <taxon>Mycobacteriales</taxon>
        <taxon>Mycobacteriaceae</taxon>
        <taxon>Mycobacterium</taxon>
    </lineage>
</organism>
<gene>
    <name evidence="2" type="ORF">LAUMK136_01258</name>
</gene>